<dbReference type="SUPFAM" id="SSF56112">
    <property type="entry name" value="Protein kinase-like (PK-like)"/>
    <property type="match status" value="1"/>
</dbReference>
<dbReference type="InterPro" id="IPR011009">
    <property type="entry name" value="Kinase-like_dom_sf"/>
</dbReference>
<accession>A0A2P5ELA4</accession>
<evidence type="ECO:0000313" key="6">
    <source>
        <dbReference type="EMBL" id="PON86324.1"/>
    </source>
</evidence>
<dbReference type="Proteomes" id="UP000237000">
    <property type="component" value="Unassembled WGS sequence"/>
</dbReference>
<dbReference type="InterPro" id="IPR010513">
    <property type="entry name" value="KEN_dom"/>
</dbReference>
<dbReference type="PANTHER" id="PTHR13954">
    <property type="entry name" value="IRE1-RELATED"/>
    <property type="match status" value="1"/>
</dbReference>
<keyword evidence="1" id="KW-0732">Signal</keyword>
<protein>
    <submittedName>
        <fullName evidence="6">Tyrosine-protein kinase</fullName>
    </submittedName>
</protein>
<feature type="domain" description="Protein kinase" evidence="4">
    <location>
        <begin position="1"/>
        <end position="70"/>
    </location>
</feature>
<dbReference type="STRING" id="63057.A0A2P5ELA4"/>
<dbReference type="InParanoid" id="A0A2P5ELA4"/>
<dbReference type="PROSITE" id="PS50011">
    <property type="entry name" value="PROTEIN_KINASE_DOM"/>
    <property type="match status" value="1"/>
</dbReference>
<evidence type="ECO:0000259" key="4">
    <source>
        <dbReference type="PROSITE" id="PS50011"/>
    </source>
</evidence>
<feature type="domain" description="KEN" evidence="5">
    <location>
        <begin position="73"/>
        <end position="231"/>
    </location>
</feature>
<evidence type="ECO:0000313" key="7">
    <source>
        <dbReference type="Proteomes" id="UP000237000"/>
    </source>
</evidence>
<dbReference type="GO" id="GO:0004521">
    <property type="term" value="F:RNA endonuclease activity"/>
    <property type="evidence" value="ECO:0007669"/>
    <property type="project" value="InterPro"/>
</dbReference>
<reference evidence="7" key="1">
    <citation type="submission" date="2016-06" db="EMBL/GenBank/DDBJ databases">
        <title>Parallel loss of symbiosis genes in relatives of nitrogen-fixing non-legume Parasponia.</title>
        <authorList>
            <person name="Van Velzen R."/>
            <person name="Holmer R."/>
            <person name="Bu F."/>
            <person name="Rutten L."/>
            <person name="Van Zeijl A."/>
            <person name="Liu W."/>
            <person name="Santuari L."/>
            <person name="Cao Q."/>
            <person name="Sharma T."/>
            <person name="Shen D."/>
            <person name="Roswanjaya Y."/>
            <person name="Wardhani T."/>
            <person name="Kalhor M.S."/>
            <person name="Jansen J."/>
            <person name="Van den Hoogen J."/>
            <person name="Gungor B."/>
            <person name="Hartog M."/>
            <person name="Hontelez J."/>
            <person name="Verver J."/>
            <person name="Yang W.-C."/>
            <person name="Schijlen E."/>
            <person name="Repin R."/>
            <person name="Schilthuizen M."/>
            <person name="Schranz E."/>
            <person name="Heidstra R."/>
            <person name="Miyata K."/>
            <person name="Fedorova E."/>
            <person name="Kohlen W."/>
            <person name="Bisseling T."/>
            <person name="Smit S."/>
            <person name="Geurts R."/>
        </authorList>
    </citation>
    <scope>NUCLEOTIDE SEQUENCE [LARGE SCALE GENOMIC DNA]</scope>
    <source>
        <strain evidence="7">cv. RG33-2</strain>
    </source>
</reference>
<keyword evidence="6" id="KW-0808">Transferase</keyword>
<keyword evidence="6" id="KW-0418">Kinase</keyword>
<dbReference type="PANTHER" id="PTHR13954:SF6">
    <property type="entry name" value="NON-SPECIFIC SERINE_THREONINE PROTEIN KINASE"/>
    <property type="match status" value="1"/>
</dbReference>
<evidence type="ECO:0000256" key="2">
    <source>
        <dbReference type="ARBA" id="ARBA00022741"/>
    </source>
</evidence>
<evidence type="ECO:0000256" key="3">
    <source>
        <dbReference type="ARBA" id="ARBA00022840"/>
    </source>
</evidence>
<dbReference type="Pfam" id="PF06479">
    <property type="entry name" value="Ribonuc_2-5A"/>
    <property type="match status" value="1"/>
</dbReference>
<keyword evidence="7" id="KW-1185">Reference proteome</keyword>
<dbReference type="AlphaFoldDB" id="A0A2P5ELA4"/>
<dbReference type="InterPro" id="IPR038357">
    <property type="entry name" value="KEN_sf"/>
</dbReference>
<comment type="caution">
    <text evidence="6">The sequence shown here is derived from an EMBL/GenBank/DDBJ whole genome shotgun (WGS) entry which is preliminary data.</text>
</comment>
<organism evidence="6 7">
    <name type="scientific">Trema orientale</name>
    <name type="common">Charcoal tree</name>
    <name type="synonym">Celtis orientalis</name>
    <dbReference type="NCBI Taxonomy" id="63057"/>
    <lineage>
        <taxon>Eukaryota</taxon>
        <taxon>Viridiplantae</taxon>
        <taxon>Streptophyta</taxon>
        <taxon>Embryophyta</taxon>
        <taxon>Tracheophyta</taxon>
        <taxon>Spermatophyta</taxon>
        <taxon>Magnoliopsida</taxon>
        <taxon>eudicotyledons</taxon>
        <taxon>Gunneridae</taxon>
        <taxon>Pentapetalae</taxon>
        <taxon>rosids</taxon>
        <taxon>fabids</taxon>
        <taxon>Rosales</taxon>
        <taxon>Cannabaceae</taxon>
        <taxon>Trema</taxon>
    </lineage>
</organism>
<dbReference type="GO" id="GO:0051082">
    <property type="term" value="F:unfolded protein binding"/>
    <property type="evidence" value="ECO:0007669"/>
    <property type="project" value="TreeGrafter"/>
</dbReference>
<keyword evidence="3" id="KW-0067">ATP-binding</keyword>
<dbReference type="GO" id="GO:0006397">
    <property type="term" value="P:mRNA processing"/>
    <property type="evidence" value="ECO:0007669"/>
    <property type="project" value="InterPro"/>
</dbReference>
<dbReference type="GO" id="GO:0036498">
    <property type="term" value="P:IRE1-mediated unfolded protein response"/>
    <property type="evidence" value="ECO:0007669"/>
    <property type="project" value="TreeGrafter"/>
</dbReference>
<sequence length="233" mass="27397">MDENMLDLGCVLFFLITDGKHPRFGGYQNNLVQNLSLVKDPEACDLISRLLNPYPNLRPKASEVLIFPQLWKRESRIGFFCVTKSLMEKYHYLMNELKKITLDDIGANREGKPVRGWDETMPVELINRMLTFQSQKKEKNQMHNGDQMYWYDYGKVPDLLRFIRNVEGHYTQFPENIKKLMIGVSRIEDLDDYFRSRFPALLLEVHKCVGHPNTLCKYFENEPDLQTYFNGSA</sequence>
<dbReference type="Gene3D" id="1.10.510.10">
    <property type="entry name" value="Transferase(Phosphotransferase) domain 1"/>
    <property type="match status" value="1"/>
</dbReference>
<name>A0A2P5ELA4_TREOI</name>
<dbReference type="InterPro" id="IPR000719">
    <property type="entry name" value="Prot_kinase_dom"/>
</dbReference>
<gene>
    <name evidence="6" type="ORF">TorRG33x02_178900</name>
</gene>
<dbReference type="InterPro" id="IPR045133">
    <property type="entry name" value="IRE1/2-like"/>
</dbReference>
<dbReference type="EMBL" id="JXTC01000134">
    <property type="protein sequence ID" value="PON86324.1"/>
    <property type="molecule type" value="Genomic_DNA"/>
</dbReference>
<proteinExistence type="predicted"/>
<dbReference type="GO" id="GO:0004674">
    <property type="term" value="F:protein serine/threonine kinase activity"/>
    <property type="evidence" value="ECO:0007669"/>
    <property type="project" value="InterPro"/>
</dbReference>
<dbReference type="OrthoDB" id="63989at2759"/>
<dbReference type="PROSITE" id="PS51392">
    <property type="entry name" value="KEN"/>
    <property type="match status" value="1"/>
</dbReference>
<dbReference type="Gene3D" id="1.20.1440.180">
    <property type="entry name" value="KEN domain"/>
    <property type="match status" value="1"/>
</dbReference>
<dbReference type="GO" id="GO:0005524">
    <property type="term" value="F:ATP binding"/>
    <property type="evidence" value="ECO:0007669"/>
    <property type="project" value="UniProtKB-KW"/>
</dbReference>
<keyword evidence="2" id="KW-0547">Nucleotide-binding</keyword>
<evidence type="ECO:0000256" key="1">
    <source>
        <dbReference type="ARBA" id="ARBA00022729"/>
    </source>
</evidence>
<dbReference type="GO" id="GO:1990604">
    <property type="term" value="C:IRE1-TRAF2-ASK1 complex"/>
    <property type="evidence" value="ECO:0007669"/>
    <property type="project" value="TreeGrafter"/>
</dbReference>
<evidence type="ECO:0000259" key="5">
    <source>
        <dbReference type="PROSITE" id="PS51392"/>
    </source>
</evidence>